<organism evidence="1 2">
    <name type="scientific">Treponema putidum</name>
    <dbReference type="NCBI Taxonomy" id="221027"/>
    <lineage>
        <taxon>Bacteria</taxon>
        <taxon>Pseudomonadati</taxon>
        <taxon>Spirochaetota</taxon>
        <taxon>Spirochaetia</taxon>
        <taxon>Spirochaetales</taxon>
        <taxon>Treponemataceae</taxon>
        <taxon>Treponema</taxon>
    </lineage>
</organism>
<evidence type="ECO:0000313" key="1">
    <source>
        <dbReference type="EMBL" id="UTY28541.1"/>
    </source>
</evidence>
<dbReference type="EMBL" id="CP038802">
    <property type="protein sequence ID" value="UTY28541.1"/>
    <property type="molecule type" value="Genomic_DNA"/>
</dbReference>
<keyword evidence="2" id="KW-1185">Reference proteome</keyword>
<dbReference type="Proteomes" id="UP001059401">
    <property type="component" value="Chromosome"/>
</dbReference>
<proteinExistence type="predicted"/>
<protein>
    <submittedName>
        <fullName evidence="1">Uncharacterized protein</fullName>
    </submittedName>
</protein>
<gene>
    <name evidence="1" type="ORF">E4N76_05710</name>
</gene>
<reference evidence="1" key="1">
    <citation type="submission" date="2019-04" db="EMBL/GenBank/DDBJ databases">
        <title>Whole genome sequencing of oral phylogroup 2 treponemes.</title>
        <authorList>
            <person name="Chan Y."/>
            <person name="Zeng H.H."/>
            <person name="Yu X.L."/>
            <person name="Leung W.K."/>
            <person name="Watt R.M."/>
        </authorList>
    </citation>
    <scope>NUCLEOTIDE SEQUENCE</scope>
    <source>
        <strain evidence="1">OMZ 847</strain>
    </source>
</reference>
<accession>A0ABY5HSY4</accession>
<evidence type="ECO:0000313" key="2">
    <source>
        <dbReference type="Proteomes" id="UP001059401"/>
    </source>
</evidence>
<sequence length="140" mass="16324">MKKIILIVLLLGIWVLPISSDDMDNPLYWDLYNFGQDLVYESFKEAMNEALTKPFIIANETGKEIQELYIALSSDDDWGKNLWQNEEFFHSGYHIKLSSEDVGPYDIAMVDTDGNVYAKYKVRITEDLTIKFTQKDRLEK</sequence>
<name>A0ABY5HSY4_9SPIR</name>
<dbReference type="RefSeq" id="WP_255806348.1">
    <property type="nucleotide sequence ID" value="NZ_CP038802.1"/>
</dbReference>